<dbReference type="RefSeq" id="WP_093725639.1">
    <property type="nucleotide sequence ID" value="NZ_FMZB01000001.1"/>
</dbReference>
<sequence>MSNLRKYENPFKSTGYSTKSSVAHSGNADVDIIMEVNTMPIAYAMLCSLRATNKLSEHEFESALKRLKKLVDDDRNSYHNDPGTAKIYHLE</sequence>
<protein>
    <submittedName>
        <fullName evidence="2">Uncharacterized protein</fullName>
    </submittedName>
</protein>
<proteinExistence type="predicted"/>
<dbReference type="EMBL" id="FMZB01000001">
    <property type="protein sequence ID" value="SDC14970.1"/>
    <property type="molecule type" value="Genomic_DNA"/>
</dbReference>
<dbReference type="OrthoDB" id="2881225at2"/>
<keyword evidence="3" id="KW-1185">Reference proteome</keyword>
<evidence type="ECO:0000256" key="1">
    <source>
        <dbReference type="SAM" id="MobiDB-lite"/>
    </source>
</evidence>
<feature type="compositionally biased region" description="Polar residues" evidence="1">
    <location>
        <begin position="11"/>
        <end position="23"/>
    </location>
</feature>
<name>A0A1G6J8B7_9BACI</name>
<evidence type="ECO:0000313" key="3">
    <source>
        <dbReference type="Proteomes" id="UP000198666"/>
    </source>
</evidence>
<accession>A0A1G6J8B7</accession>
<reference evidence="3" key="1">
    <citation type="submission" date="2016-10" db="EMBL/GenBank/DDBJ databases">
        <authorList>
            <person name="Varghese N."/>
            <person name="Submissions S."/>
        </authorList>
    </citation>
    <scope>NUCLEOTIDE SEQUENCE [LARGE SCALE GENOMIC DNA]</scope>
    <source>
        <strain evidence="3">DSM 21620</strain>
    </source>
</reference>
<organism evidence="2 3">
    <name type="scientific">Terribacillus halophilus</name>
    <dbReference type="NCBI Taxonomy" id="361279"/>
    <lineage>
        <taxon>Bacteria</taxon>
        <taxon>Bacillati</taxon>
        <taxon>Bacillota</taxon>
        <taxon>Bacilli</taxon>
        <taxon>Bacillales</taxon>
        <taxon>Bacillaceae</taxon>
        <taxon>Terribacillus</taxon>
    </lineage>
</organism>
<evidence type="ECO:0000313" key="2">
    <source>
        <dbReference type="EMBL" id="SDC14970.1"/>
    </source>
</evidence>
<gene>
    <name evidence="2" type="ORF">SAMN05421663_101508</name>
</gene>
<dbReference type="Proteomes" id="UP000198666">
    <property type="component" value="Unassembled WGS sequence"/>
</dbReference>
<dbReference type="STRING" id="361279.SAMN05421663_101508"/>
<dbReference type="AlphaFoldDB" id="A0A1G6J8B7"/>
<feature type="region of interest" description="Disordered" evidence="1">
    <location>
        <begin position="1"/>
        <end position="23"/>
    </location>
</feature>